<proteinExistence type="inferred from homology"/>
<dbReference type="eggNOG" id="COG1233">
    <property type="taxonomic scope" value="Bacteria"/>
</dbReference>
<dbReference type="InterPro" id="IPR002937">
    <property type="entry name" value="Amino_oxidase"/>
</dbReference>
<dbReference type="Pfam" id="PF01593">
    <property type="entry name" value="Amino_oxidase"/>
    <property type="match status" value="1"/>
</dbReference>
<dbReference type="Gene3D" id="3.50.50.60">
    <property type="entry name" value="FAD/NAD(P)-binding domain"/>
    <property type="match status" value="2"/>
</dbReference>
<evidence type="ECO:0000256" key="4">
    <source>
        <dbReference type="ARBA" id="ARBA00023002"/>
    </source>
</evidence>
<evidence type="ECO:0000256" key="3">
    <source>
        <dbReference type="ARBA" id="ARBA00022746"/>
    </source>
</evidence>
<dbReference type="OrthoDB" id="9774675at2"/>
<evidence type="ECO:0000313" key="9">
    <source>
        <dbReference type="Proteomes" id="UP000019593"/>
    </source>
</evidence>
<evidence type="ECO:0000256" key="5">
    <source>
        <dbReference type="RuleBase" id="RU362075"/>
    </source>
</evidence>
<dbReference type="KEGG" id="red:roselon_01074"/>
<dbReference type="SUPFAM" id="SSF51905">
    <property type="entry name" value="FAD/NAD(P)-binding domain"/>
    <property type="match status" value="1"/>
</dbReference>
<keyword evidence="9" id="KW-1185">Reference proteome</keyword>
<dbReference type="GO" id="GO:0016117">
    <property type="term" value="P:carotenoid biosynthetic process"/>
    <property type="evidence" value="ECO:0007669"/>
    <property type="project" value="UniProtKB-KW"/>
</dbReference>
<evidence type="ECO:0000313" key="8">
    <source>
        <dbReference type="EMBL" id="AHM03471.1"/>
    </source>
</evidence>
<dbReference type="NCBIfam" id="TIGR02734">
    <property type="entry name" value="crtI_fam"/>
    <property type="match status" value="1"/>
</dbReference>
<sequence length="530" mass="56321">MLEAFLPERSDAPPKAIIIGAGIGGLSAALRLAHAGIRVELVDMGEGPGGKMRTRASDAGPIDIGPTVMTMKNVFEDLFAFSGERLADHVTLTPNTVLARHWWRDGSTLDLHHDPDLNAKAIREFAGAEAEGQFTSFCTKTRQLFDAFEQPIMGAAAPRLGSLTAHVMTHPALIPAMAPGLSLARSLAMQFSDPRLRQLFGRYATYVGGSPYHSPAVLGLIWHSEASGVWSVTGGMNALARAVHKLAEARGARFTFGVKAERIERQGARAHAIHLSDGRKLTADTILFNGDPKALSDGLLGPAVKKLLPSAATRPRSLSAFVWGFAAEPHGVELSHHNVFFCGDPRIEFGDIAAGKMPRDATLYICAQDRGGDARPTGLERFEIIMNGPAGHQATAEEEQTCRRKTFETLQQMGLRFDPTPATSKLTTPARFAQAFPGSDGSLYGRSPHGMMATFQRPTARTRLPGLYLCGGGTHPGAGIPMACLSGKHAAEAILSDLASTSTFRPTDTHGGISTGSATMASAPSRSSAS</sequence>
<dbReference type="InterPro" id="IPR054841">
    <property type="entry name" value="carotdesatCrtD"/>
</dbReference>
<evidence type="ECO:0000259" key="7">
    <source>
        <dbReference type="Pfam" id="PF01593"/>
    </source>
</evidence>
<name>W8S3X6_9RHOB</name>
<dbReference type="EC" id="1.14.99.-" evidence="8"/>
<evidence type="ECO:0000256" key="2">
    <source>
        <dbReference type="ARBA" id="ARBA00006046"/>
    </source>
</evidence>
<protein>
    <submittedName>
        <fullName evidence="8">Methoxyneurosporene dehydrogenase</fullName>
        <ecNumber evidence="8">1.14.99.-</ecNumber>
    </submittedName>
</protein>
<comment type="pathway">
    <text evidence="1 5">Carotenoid biosynthesis.</text>
</comment>
<feature type="compositionally biased region" description="Polar residues" evidence="6">
    <location>
        <begin position="515"/>
        <end position="530"/>
    </location>
</feature>
<dbReference type="PROSITE" id="PS00982">
    <property type="entry name" value="PHYTOENE_DH"/>
    <property type="match status" value="1"/>
</dbReference>
<dbReference type="RefSeq" id="WP_051508357.1">
    <property type="nucleotide sequence ID" value="NZ_CP004372.1"/>
</dbReference>
<comment type="similarity">
    <text evidence="2 5">Belongs to the carotenoid/retinoid oxidoreductase family.</text>
</comment>
<keyword evidence="4 5" id="KW-0560">Oxidoreductase</keyword>
<gene>
    <name evidence="8" type="ORF">roselon_01074</name>
</gene>
<feature type="region of interest" description="Disordered" evidence="6">
    <location>
        <begin position="502"/>
        <end position="530"/>
    </location>
</feature>
<dbReference type="AlphaFoldDB" id="W8S3X6"/>
<organism evidence="8 9">
    <name type="scientific">Roseicyclus elongatus DSM 19469</name>
    <dbReference type="NCBI Taxonomy" id="1294273"/>
    <lineage>
        <taxon>Bacteria</taxon>
        <taxon>Pseudomonadati</taxon>
        <taxon>Pseudomonadota</taxon>
        <taxon>Alphaproteobacteria</taxon>
        <taxon>Rhodobacterales</taxon>
        <taxon>Roseobacteraceae</taxon>
        <taxon>Roseicyclus</taxon>
    </lineage>
</organism>
<dbReference type="STRING" id="1294273.roselon_01074"/>
<feature type="domain" description="Amine oxidase" evidence="7">
    <location>
        <begin position="23"/>
        <end position="495"/>
    </location>
</feature>
<dbReference type="PANTHER" id="PTHR43734">
    <property type="entry name" value="PHYTOENE DESATURASE"/>
    <property type="match status" value="1"/>
</dbReference>
<dbReference type="HOGENOM" id="CLU_019722_2_1_5"/>
<dbReference type="InterPro" id="IPR008150">
    <property type="entry name" value="Phytoene_DH_bac_CS"/>
</dbReference>
<dbReference type="PANTHER" id="PTHR43734:SF7">
    <property type="entry name" value="4,4'-DIAPONEUROSPORENE OXYGENASE"/>
    <property type="match status" value="1"/>
</dbReference>
<dbReference type="NCBIfam" id="NF045637">
    <property type="entry name" value="carotdesatCrtDProt"/>
    <property type="match status" value="1"/>
</dbReference>
<reference evidence="8 9" key="1">
    <citation type="submission" date="2013-03" db="EMBL/GenBank/DDBJ databases">
        <authorList>
            <person name="Fiebig A."/>
            <person name="Goeker M."/>
            <person name="Klenk H.-P.P."/>
        </authorList>
    </citation>
    <scope>NUCLEOTIDE SEQUENCE [LARGE SCALE GENOMIC DNA]</scope>
    <source>
        <strain evidence="9">DSM 19469</strain>
    </source>
</reference>
<dbReference type="InterPro" id="IPR014105">
    <property type="entry name" value="Carotenoid/retinoid_OxRdtase"/>
</dbReference>
<evidence type="ECO:0000256" key="6">
    <source>
        <dbReference type="SAM" id="MobiDB-lite"/>
    </source>
</evidence>
<dbReference type="PATRIC" id="fig|1294273.3.peg.1052"/>
<evidence type="ECO:0000256" key="1">
    <source>
        <dbReference type="ARBA" id="ARBA00004829"/>
    </source>
</evidence>
<dbReference type="GO" id="GO:0016627">
    <property type="term" value="F:oxidoreductase activity, acting on the CH-CH group of donors"/>
    <property type="evidence" value="ECO:0007669"/>
    <property type="project" value="UniProtKB-ARBA"/>
</dbReference>
<accession>W8S3X6</accession>
<dbReference type="Proteomes" id="UP000019593">
    <property type="component" value="Chromosome"/>
</dbReference>
<keyword evidence="3 5" id="KW-0125">Carotenoid biosynthesis</keyword>
<dbReference type="EMBL" id="CP004372">
    <property type="protein sequence ID" value="AHM03471.1"/>
    <property type="molecule type" value="Genomic_DNA"/>
</dbReference>
<dbReference type="InterPro" id="IPR036188">
    <property type="entry name" value="FAD/NAD-bd_sf"/>
</dbReference>